<dbReference type="PATRIC" id="fig|396597.7.peg.7961"/>
<dbReference type="InterPro" id="IPR012223">
    <property type="entry name" value="TEII"/>
</dbReference>
<keyword evidence="2" id="KW-0378">Hydrolase</keyword>
<dbReference type="Proteomes" id="UP000004814">
    <property type="component" value="Unassembled WGS sequence"/>
</dbReference>
<evidence type="ECO:0000256" key="1">
    <source>
        <dbReference type="ARBA" id="ARBA00007169"/>
    </source>
</evidence>
<feature type="domain" description="Thioesterase TesA-like" evidence="3">
    <location>
        <begin position="41"/>
        <end position="263"/>
    </location>
</feature>
<dbReference type="AlphaFoldDB" id="B1SYA7"/>
<reference evidence="4 5" key="1">
    <citation type="submission" date="2008-03" db="EMBL/GenBank/DDBJ databases">
        <title>Sequencing of the draft genome and assembly of Burkholderia ambifaria MEX-5.</title>
        <authorList>
            <consortium name="US DOE Joint Genome Institute (JGI-PGF)"/>
            <person name="Copeland A."/>
            <person name="Lucas S."/>
            <person name="Lapidus A."/>
            <person name="Glavina del Rio T."/>
            <person name="Dalin E."/>
            <person name="Tice H."/>
            <person name="Bruce D."/>
            <person name="Goodwin L."/>
            <person name="Pitluck S."/>
            <person name="Larimer F."/>
            <person name="Land M.L."/>
            <person name="Hauser L."/>
            <person name="Tiedje J."/>
            <person name="Richardson P."/>
        </authorList>
    </citation>
    <scope>NUCLEOTIDE SEQUENCE [LARGE SCALE GENOMIC DNA]</scope>
    <source>
        <strain evidence="4 5">MEX-5</strain>
    </source>
</reference>
<dbReference type="InterPro" id="IPR020802">
    <property type="entry name" value="TesA-like"/>
</dbReference>
<dbReference type="EMBL" id="ABLK01000009">
    <property type="protein sequence ID" value="EDT43733.1"/>
    <property type="molecule type" value="Genomic_DNA"/>
</dbReference>
<dbReference type="Gene3D" id="3.40.50.1820">
    <property type="entry name" value="alpha/beta hydrolase"/>
    <property type="match status" value="1"/>
</dbReference>
<protein>
    <submittedName>
        <fullName evidence="4">Thioesterase</fullName>
    </submittedName>
</protein>
<evidence type="ECO:0000256" key="2">
    <source>
        <dbReference type="ARBA" id="ARBA00022801"/>
    </source>
</evidence>
<evidence type="ECO:0000259" key="3">
    <source>
        <dbReference type="SMART" id="SM00824"/>
    </source>
</evidence>
<dbReference type="InterPro" id="IPR001031">
    <property type="entry name" value="Thioesterase"/>
</dbReference>
<dbReference type="GO" id="GO:0008610">
    <property type="term" value="P:lipid biosynthetic process"/>
    <property type="evidence" value="ECO:0007669"/>
    <property type="project" value="TreeGrafter"/>
</dbReference>
<name>B1SYA7_9BURK</name>
<dbReference type="GO" id="GO:0016787">
    <property type="term" value="F:hydrolase activity"/>
    <property type="evidence" value="ECO:0007669"/>
    <property type="project" value="UniProtKB-KW"/>
</dbReference>
<evidence type="ECO:0000313" key="4">
    <source>
        <dbReference type="EMBL" id="EDT43733.1"/>
    </source>
</evidence>
<dbReference type="SMART" id="SM00824">
    <property type="entry name" value="PKS_TE"/>
    <property type="match status" value="1"/>
</dbReference>
<comment type="similarity">
    <text evidence="1">Belongs to the thioesterase family.</text>
</comment>
<dbReference type="Pfam" id="PF00975">
    <property type="entry name" value="Thioesterase"/>
    <property type="match status" value="1"/>
</dbReference>
<proteinExistence type="inferred from homology"/>
<dbReference type="SUPFAM" id="SSF53474">
    <property type="entry name" value="alpha/beta-Hydrolases"/>
    <property type="match status" value="1"/>
</dbReference>
<evidence type="ECO:0000313" key="5">
    <source>
        <dbReference type="Proteomes" id="UP000004814"/>
    </source>
</evidence>
<dbReference type="PANTHER" id="PTHR11487">
    <property type="entry name" value="THIOESTERASE"/>
    <property type="match status" value="1"/>
</dbReference>
<dbReference type="PANTHER" id="PTHR11487:SF0">
    <property type="entry name" value="S-ACYL FATTY ACID SYNTHASE THIOESTERASE, MEDIUM CHAIN"/>
    <property type="match status" value="1"/>
</dbReference>
<sequence>MTYASGACSTDEPDLPTPTLMTPIAALKVFMPVRAPRIRLVCCSYAGGNASAYAHWHAGLPDDVEVCAVELPGRGARFREPPLRTMRALADHVMASLLPLADAGVVLFGHSMGGALALELASRLVDLGMPPSALAVSGCAAPHLPSRRRRRLHDLPRDELVQELNLLEGLPAGMLDADAFIDLFLPTIRADLECRETWRAAIRAVPVPIHVLAGADDALVALDDLGEWQRYSSLPVGVRVFGGEHFFIDSHRAEVLAHLREILGEPPAPAAGGAVKRASTSTAERIV</sequence>
<organism evidence="4 5">
    <name type="scientific">Burkholderia ambifaria MEX-5</name>
    <dbReference type="NCBI Taxonomy" id="396597"/>
    <lineage>
        <taxon>Bacteria</taxon>
        <taxon>Pseudomonadati</taxon>
        <taxon>Pseudomonadota</taxon>
        <taxon>Betaproteobacteria</taxon>
        <taxon>Burkholderiales</taxon>
        <taxon>Burkholderiaceae</taxon>
        <taxon>Burkholderia</taxon>
        <taxon>Burkholderia cepacia complex</taxon>
    </lineage>
</organism>
<dbReference type="InterPro" id="IPR029058">
    <property type="entry name" value="AB_hydrolase_fold"/>
</dbReference>
<gene>
    <name evidence="4" type="ORF">BamMEX5DRAFT_0523</name>
</gene>
<comment type="caution">
    <text evidence="4">The sequence shown here is derived from an EMBL/GenBank/DDBJ whole genome shotgun (WGS) entry which is preliminary data.</text>
</comment>
<accession>B1SYA7</accession>